<gene>
    <name evidence="1" type="ORF">H9894_00150</name>
</gene>
<reference evidence="1" key="1">
    <citation type="journal article" date="2021" name="PeerJ">
        <title>Extensive microbial diversity within the chicken gut microbiome revealed by metagenomics and culture.</title>
        <authorList>
            <person name="Gilroy R."/>
            <person name="Ravi A."/>
            <person name="Getino M."/>
            <person name="Pursley I."/>
            <person name="Horton D.L."/>
            <person name="Alikhan N.F."/>
            <person name="Baker D."/>
            <person name="Gharbi K."/>
            <person name="Hall N."/>
            <person name="Watson M."/>
            <person name="Adriaenssens E.M."/>
            <person name="Foster-Nyarko E."/>
            <person name="Jarju S."/>
            <person name="Secka A."/>
            <person name="Antonio M."/>
            <person name="Oren A."/>
            <person name="Chaudhuri R.R."/>
            <person name="La Ragione R."/>
            <person name="Hildebrand F."/>
            <person name="Pallen M.J."/>
        </authorList>
    </citation>
    <scope>NUCLEOTIDE SEQUENCE</scope>
    <source>
        <strain evidence="1">ChiHecec2B26-446</strain>
    </source>
</reference>
<accession>A0A9D1TP23</accession>
<evidence type="ECO:0000313" key="1">
    <source>
        <dbReference type="EMBL" id="HIV99601.1"/>
    </source>
</evidence>
<dbReference type="EMBL" id="DXHV01000004">
    <property type="protein sequence ID" value="HIV99601.1"/>
    <property type="molecule type" value="Genomic_DNA"/>
</dbReference>
<dbReference type="AlphaFoldDB" id="A0A9D1TP23"/>
<reference evidence="1" key="2">
    <citation type="submission" date="2021-04" db="EMBL/GenBank/DDBJ databases">
        <authorList>
            <person name="Gilroy R."/>
        </authorList>
    </citation>
    <scope>NUCLEOTIDE SEQUENCE</scope>
    <source>
        <strain evidence="1">ChiHecec2B26-446</strain>
    </source>
</reference>
<proteinExistence type="predicted"/>
<protein>
    <submittedName>
        <fullName evidence="1">Uncharacterized protein</fullName>
    </submittedName>
</protein>
<comment type="caution">
    <text evidence="1">The sequence shown here is derived from an EMBL/GenBank/DDBJ whole genome shotgun (WGS) entry which is preliminary data.</text>
</comment>
<sequence>MERPDLLIAQIMNIGDYNDVCRMIDIVGNERLLHVLQHAEVGQFDPPSWSYWHYRLTDIKLGEVPPMPVRKFHD</sequence>
<dbReference type="Proteomes" id="UP000886752">
    <property type="component" value="Unassembled WGS sequence"/>
</dbReference>
<organism evidence="1 2">
    <name type="scientific">Candidatus Desulfovibrio intestinipullorum</name>
    <dbReference type="NCBI Taxonomy" id="2838536"/>
    <lineage>
        <taxon>Bacteria</taxon>
        <taxon>Pseudomonadati</taxon>
        <taxon>Thermodesulfobacteriota</taxon>
        <taxon>Desulfovibrionia</taxon>
        <taxon>Desulfovibrionales</taxon>
        <taxon>Desulfovibrionaceae</taxon>
        <taxon>Desulfovibrio</taxon>
    </lineage>
</organism>
<evidence type="ECO:0000313" key="2">
    <source>
        <dbReference type="Proteomes" id="UP000886752"/>
    </source>
</evidence>
<name>A0A9D1TP23_9BACT</name>